<dbReference type="InterPro" id="IPR036890">
    <property type="entry name" value="HATPase_C_sf"/>
</dbReference>
<keyword evidence="1" id="KW-0723">Serine/threonine-protein kinase</keyword>
<keyword evidence="1" id="KW-0808">Transferase</keyword>
<dbReference type="PANTHER" id="PTHR35526:SF3">
    <property type="entry name" value="ANTI-SIGMA-F FACTOR RSBW"/>
    <property type="match status" value="1"/>
</dbReference>
<name>A0A3A4QYV5_9BACT</name>
<keyword evidence="3" id="KW-0067">ATP-binding</keyword>
<dbReference type="Pfam" id="PF13581">
    <property type="entry name" value="HATPase_c_2"/>
    <property type="match status" value="1"/>
</dbReference>
<evidence type="ECO:0000259" key="2">
    <source>
        <dbReference type="Pfam" id="PF13581"/>
    </source>
</evidence>
<comment type="caution">
    <text evidence="3">The sequence shown here is derived from an EMBL/GenBank/DDBJ whole genome shotgun (WGS) entry which is preliminary data.</text>
</comment>
<dbReference type="AlphaFoldDB" id="A0A3A4QYV5"/>
<sequence length="153" mass="17331">MNSLFQDDVITISVASNPRFLTLIRCMVFNTALLLKFSEKISREIMLAVDEAITNVIKHSYNQCYEKEIIVSLHLKNDRLEIHIRDYGKKTDPSCIKSRDLNDIKPGGLGVFFIRKIMDHVEYDTSPEEGTLLKLIKYKTDCGPSPAGGHNGD</sequence>
<evidence type="ECO:0000256" key="1">
    <source>
        <dbReference type="ARBA" id="ARBA00022527"/>
    </source>
</evidence>
<keyword evidence="1" id="KW-0418">Kinase</keyword>
<dbReference type="Proteomes" id="UP000266426">
    <property type="component" value="Unassembled WGS sequence"/>
</dbReference>
<keyword evidence="3" id="KW-0547">Nucleotide-binding</keyword>
<dbReference type="PANTHER" id="PTHR35526">
    <property type="entry name" value="ANTI-SIGMA-F FACTOR RSBW-RELATED"/>
    <property type="match status" value="1"/>
</dbReference>
<dbReference type="InterPro" id="IPR003594">
    <property type="entry name" value="HATPase_dom"/>
</dbReference>
<dbReference type="GO" id="GO:0004674">
    <property type="term" value="F:protein serine/threonine kinase activity"/>
    <property type="evidence" value="ECO:0007669"/>
    <property type="project" value="UniProtKB-KW"/>
</dbReference>
<dbReference type="InterPro" id="IPR050267">
    <property type="entry name" value="Anti-sigma-factor_SerPK"/>
</dbReference>
<evidence type="ECO:0000313" key="3">
    <source>
        <dbReference type="EMBL" id="RJP57326.1"/>
    </source>
</evidence>
<organism evidence="3 4">
    <name type="scientific">Candidatus Auribacter fodinae</name>
    <dbReference type="NCBI Taxonomy" id="2093366"/>
    <lineage>
        <taxon>Bacteria</taxon>
        <taxon>Pseudomonadati</taxon>
        <taxon>Candidatus Auribacterota</taxon>
        <taxon>Candidatus Auribacteria</taxon>
        <taxon>Candidatus Auribacterales</taxon>
        <taxon>Candidatus Auribacteraceae</taxon>
        <taxon>Candidatus Auribacter</taxon>
    </lineage>
</organism>
<dbReference type="EMBL" id="QZJZ01000082">
    <property type="protein sequence ID" value="RJP57326.1"/>
    <property type="molecule type" value="Genomic_DNA"/>
</dbReference>
<proteinExistence type="predicted"/>
<protein>
    <submittedName>
        <fullName evidence="3">ATP-binding protein</fullName>
    </submittedName>
</protein>
<gene>
    <name evidence="3" type="ORF">C4541_10220</name>
</gene>
<reference evidence="3 4" key="1">
    <citation type="journal article" date="2017" name="ISME J.">
        <title>Energy and carbon metabolisms in a deep terrestrial subsurface fluid microbial community.</title>
        <authorList>
            <person name="Momper L."/>
            <person name="Jungbluth S.P."/>
            <person name="Lee M.D."/>
            <person name="Amend J.P."/>
        </authorList>
    </citation>
    <scope>NUCLEOTIDE SEQUENCE [LARGE SCALE GENOMIC DNA]</scope>
    <source>
        <strain evidence="3">SURF_26</strain>
    </source>
</reference>
<dbReference type="Gene3D" id="3.30.565.10">
    <property type="entry name" value="Histidine kinase-like ATPase, C-terminal domain"/>
    <property type="match status" value="1"/>
</dbReference>
<dbReference type="SUPFAM" id="SSF55874">
    <property type="entry name" value="ATPase domain of HSP90 chaperone/DNA topoisomerase II/histidine kinase"/>
    <property type="match status" value="1"/>
</dbReference>
<evidence type="ECO:0000313" key="4">
    <source>
        <dbReference type="Proteomes" id="UP000266426"/>
    </source>
</evidence>
<accession>A0A3A4QYV5</accession>
<dbReference type="GO" id="GO:0005524">
    <property type="term" value="F:ATP binding"/>
    <property type="evidence" value="ECO:0007669"/>
    <property type="project" value="UniProtKB-KW"/>
</dbReference>
<dbReference type="CDD" id="cd16936">
    <property type="entry name" value="HATPase_RsbW-like"/>
    <property type="match status" value="1"/>
</dbReference>
<feature type="domain" description="Histidine kinase/HSP90-like ATPase" evidence="2">
    <location>
        <begin position="35"/>
        <end position="137"/>
    </location>
</feature>